<sequence length="421" mass="47925">MQSIILNTGTISCLLFLAILTAYKKSYNSTGYRFLALLFVCLSFDFADEVLIATGVYAQHPWLAVVLQPVLYLFAPLIYLAVVYLTSVSQKLSIRILYHFIPYLAMLGIYLKIYIFTNTDNKTLGNIAVSTGSEPIEIVLILLFFVQALCYQYYSILTLNRHRETLPLFVSNLPDNDYHWLRNAIIGLSILFAISFAEVIFVNAQNSGIFPLIYLIGFYYVGLQVVKQKDVFSFSKGQVESFSDLVNDHRYAVKLEPSPENEPIADSPPANVNKADRSGTDNSLLQKKKTISDQKLEVYQKRLLEIMEAEKPYMDSEITLPKLGKILLLNTYQTSYLINTCFGENFYTFINRYRLEECKKMLSSSDYSHLSILGIAYESRFNSKTAFNTAFKKHTGCSPKEFRDRNIHGNESEISSDLSSV</sequence>
<keyword evidence="5" id="KW-0812">Transmembrane</keyword>
<reference evidence="7" key="1">
    <citation type="submission" date="2021-04" db="EMBL/GenBank/DDBJ databases">
        <authorList>
            <person name="Rodrigo-Torres L."/>
            <person name="Arahal R. D."/>
            <person name="Lucena T."/>
        </authorList>
    </citation>
    <scope>NUCLEOTIDE SEQUENCE</scope>
    <source>
        <strain evidence="7">CECT 9275</strain>
    </source>
</reference>
<keyword evidence="2" id="KW-0238">DNA-binding</keyword>
<dbReference type="Proteomes" id="UP000680038">
    <property type="component" value="Unassembled WGS sequence"/>
</dbReference>
<dbReference type="EMBL" id="CAJRAF010000002">
    <property type="protein sequence ID" value="CAG5006639.1"/>
    <property type="molecule type" value="Genomic_DNA"/>
</dbReference>
<keyword evidence="1" id="KW-0805">Transcription regulation</keyword>
<name>A0A916N728_9BACT</name>
<dbReference type="SUPFAM" id="SSF46689">
    <property type="entry name" value="Homeodomain-like"/>
    <property type="match status" value="1"/>
</dbReference>
<evidence type="ECO:0000256" key="5">
    <source>
        <dbReference type="SAM" id="Phobius"/>
    </source>
</evidence>
<organism evidence="7 8">
    <name type="scientific">Dyadobacter helix</name>
    <dbReference type="NCBI Taxonomy" id="2822344"/>
    <lineage>
        <taxon>Bacteria</taxon>
        <taxon>Pseudomonadati</taxon>
        <taxon>Bacteroidota</taxon>
        <taxon>Cytophagia</taxon>
        <taxon>Cytophagales</taxon>
        <taxon>Spirosomataceae</taxon>
        <taxon>Dyadobacter</taxon>
    </lineage>
</organism>
<accession>A0A916N728</accession>
<gene>
    <name evidence="7" type="ORF">DYBT9275_03867</name>
</gene>
<dbReference type="PANTHER" id="PTHR43280:SF29">
    <property type="entry name" value="ARAC-FAMILY TRANSCRIPTIONAL REGULATOR"/>
    <property type="match status" value="1"/>
</dbReference>
<dbReference type="PROSITE" id="PS01124">
    <property type="entry name" value="HTH_ARAC_FAMILY_2"/>
    <property type="match status" value="1"/>
</dbReference>
<dbReference type="InterPro" id="IPR018060">
    <property type="entry name" value="HTH_AraC"/>
</dbReference>
<evidence type="ECO:0000256" key="3">
    <source>
        <dbReference type="ARBA" id="ARBA00023163"/>
    </source>
</evidence>
<dbReference type="GO" id="GO:0043565">
    <property type="term" value="F:sequence-specific DNA binding"/>
    <property type="evidence" value="ECO:0007669"/>
    <property type="project" value="InterPro"/>
</dbReference>
<feature type="transmembrane region" description="Helical" evidence="5">
    <location>
        <begin position="35"/>
        <end position="56"/>
    </location>
</feature>
<feature type="transmembrane region" description="Helical" evidence="5">
    <location>
        <begin position="136"/>
        <end position="159"/>
    </location>
</feature>
<dbReference type="AlphaFoldDB" id="A0A916N728"/>
<dbReference type="GO" id="GO:0003700">
    <property type="term" value="F:DNA-binding transcription factor activity"/>
    <property type="evidence" value="ECO:0007669"/>
    <property type="project" value="InterPro"/>
</dbReference>
<evidence type="ECO:0000313" key="7">
    <source>
        <dbReference type="EMBL" id="CAG5006639.1"/>
    </source>
</evidence>
<dbReference type="PANTHER" id="PTHR43280">
    <property type="entry name" value="ARAC-FAMILY TRANSCRIPTIONAL REGULATOR"/>
    <property type="match status" value="1"/>
</dbReference>
<evidence type="ECO:0000313" key="8">
    <source>
        <dbReference type="Proteomes" id="UP000680038"/>
    </source>
</evidence>
<keyword evidence="3" id="KW-0804">Transcription</keyword>
<feature type="transmembrane region" description="Helical" evidence="5">
    <location>
        <begin position="62"/>
        <end position="85"/>
    </location>
</feature>
<keyword evidence="5" id="KW-1133">Transmembrane helix</keyword>
<dbReference type="Gene3D" id="1.10.10.60">
    <property type="entry name" value="Homeodomain-like"/>
    <property type="match status" value="1"/>
</dbReference>
<dbReference type="RefSeq" id="WP_215240303.1">
    <property type="nucleotide sequence ID" value="NZ_CAJRAF010000002.1"/>
</dbReference>
<keyword evidence="8" id="KW-1185">Reference proteome</keyword>
<feature type="region of interest" description="Disordered" evidence="4">
    <location>
        <begin position="257"/>
        <end position="281"/>
    </location>
</feature>
<feature type="transmembrane region" description="Helical" evidence="5">
    <location>
        <begin position="208"/>
        <end position="226"/>
    </location>
</feature>
<feature type="domain" description="HTH araC/xylS-type" evidence="6">
    <location>
        <begin position="301"/>
        <end position="405"/>
    </location>
</feature>
<evidence type="ECO:0000256" key="1">
    <source>
        <dbReference type="ARBA" id="ARBA00023015"/>
    </source>
</evidence>
<comment type="caution">
    <text evidence="7">The sequence shown here is derived from an EMBL/GenBank/DDBJ whole genome shotgun (WGS) entry which is preliminary data.</text>
</comment>
<keyword evidence="5" id="KW-0472">Membrane</keyword>
<evidence type="ECO:0000259" key="6">
    <source>
        <dbReference type="PROSITE" id="PS01124"/>
    </source>
</evidence>
<feature type="transmembrane region" description="Helical" evidence="5">
    <location>
        <begin position="180"/>
        <end position="202"/>
    </location>
</feature>
<feature type="transmembrane region" description="Helical" evidence="5">
    <location>
        <begin position="6"/>
        <end position="23"/>
    </location>
</feature>
<dbReference type="InterPro" id="IPR009057">
    <property type="entry name" value="Homeodomain-like_sf"/>
</dbReference>
<proteinExistence type="predicted"/>
<protein>
    <recommendedName>
        <fullName evidence="6">HTH araC/xylS-type domain-containing protein</fullName>
    </recommendedName>
</protein>
<dbReference type="SMART" id="SM00342">
    <property type="entry name" value="HTH_ARAC"/>
    <property type="match status" value="1"/>
</dbReference>
<evidence type="ECO:0000256" key="4">
    <source>
        <dbReference type="SAM" id="MobiDB-lite"/>
    </source>
</evidence>
<feature type="transmembrane region" description="Helical" evidence="5">
    <location>
        <begin position="97"/>
        <end position="116"/>
    </location>
</feature>
<dbReference type="Pfam" id="PF12833">
    <property type="entry name" value="HTH_18"/>
    <property type="match status" value="1"/>
</dbReference>
<evidence type="ECO:0000256" key="2">
    <source>
        <dbReference type="ARBA" id="ARBA00023125"/>
    </source>
</evidence>